<feature type="disulfide bond" description="Redox-active" evidence="14">
    <location>
        <begin position="41"/>
        <end position="44"/>
    </location>
</feature>
<feature type="transmembrane region" description="Helical" evidence="15">
    <location>
        <begin position="146"/>
        <end position="167"/>
    </location>
</feature>
<feature type="disulfide bond" description="Redox-active" evidence="14">
    <location>
        <begin position="105"/>
        <end position="131"/>
    </location>
</feature>
<dbReference type="SUPFAM" id="SSF158442">
    <property type="entry name" value="DsbB-like"/>
    <property type="match status" value="1"/>
</dbReference>
<evidence type="ECO:0000256" key="1">
    <source>
        <dbReference type="ARBA" id="ARBA00004429"/>
    </source>
</evidence>
<keyword evidence="5" id="KW-0997">Cell inner membrane</keyword>
<gene>
    <name evidence="14 16" type="primary">dsbB</name>
    <name evidence="16" type="ORF">M9405_02115</name>
</gene>
<dbReference type="GO" id="GO:0016491">
    <property type="term" value="F:oxidoreductase activity"/>
    <property type="evidence" value="ECO:0007669"/>
    <property type="project" value="UniProtKB-KW"/>
</dbReference>
<keyword evidence="6 14" id="KW-0812">Transmembrane</keyword>
<protein>
    <recommendedName>
        <fullName evidence="14">Disulfide bond formation protein B</fullName>
    </recommendedName>
    <alternativeName>
        <fullName evidence="14">Disulfide oxidoreductase</fullName>
    </alternativeName>
</protein>
<evidence type="ECO:0000256" key="12">
    <source>
        <dbReference type="ARBA" id="ARBA00023186"/>
    </source>
</evidence>
<evidence type="ECO:0000256" key="3">
    <source>
        <dbReference type="ARBA" id="ARBA00022448"/>
    </source>
</evidence>
<evidence type="ECO:0000256" key="10">
    <source>
        <dbReference type="ARBA" id="ARBA00023136"/>
    </source>
</evidence>
<keyword evidence="3 14" id="KW-0813">Transport</keyword>
<dbReference type="NCBIfam" id="NF002485">
    <property type="entry name" value="PRK01749.1"/>
    <property type="match status" value="1"/>
</dbReference>
<name>A0ABY4SUC0_9ENTR</name>
<feature type="topological domain" description="Cytoplasmic" evidence="14">
    <location>
        <begin position="1"/>
        <end position="14"/>
    </location>
</feature>
<feature type="topological domain" description="Periplasmic" evidence="14">
    <location>
        <begin position="91"/>
        <end position="145"/>
    </location>
</feature>
<dbReference type="Gene3D" id="1.20.1550.10">
    <property type="entry name" value="DsbB-like"/>
    <property type="match status" value="1"/>
</dbReference>
<keyword evidence="12 14" id="KW-0143">Chaperone</keyword>
<evidence type="ECO:0000256" key="15">
    <source>
        <dbReference type="SAM" id="Phobius"/>
    </source>
</evidence>
<feature type="topological domain" description="Cytoplasmic" evidence="14">
    <location>
        <begin position="165"/>
        <end position="177"/>
    </location>
</feature>
<keyword evidence="7 14" id="KW-0249">Electron transport</keyword>
<keyword evidence="8 14" id="KW-1133">Transmembrane helix</keyword>
<dbReference type="HAMAP" id="MF_00286">
    <property type="entry name" value="DsbB"/>
    <property type="match status" value="1"/>
</dbReference>
<comment type="caution">
    <text evidence="14">Lacks conserved residue(s) required for the propagation of feature annotation.</text>
</comment>
<evidence type="ECO:0000256" key="13">
    <source>
        <dbReference type="ARBA" id="ARBA00023284"/>
    </source>
</evidence>
<dbReference type="RefSeq" id="WP_250223068.1">
    <property type="nucleotide sequence ID" value="NZ_CP097762.1"/>
</dbReference>
<feature type="transmembrane region" description="Helical" evidence="15">
    <location>
        <begin position="37"/>
        <end position="61"/>
    </location>
</feature>
<dbReference type="PANTHER" id="PTHR36570:SF2">
    <property type="entry name" value="DISULFIDE BOND FORMATION PROTEIN B"/>
    <property type="match status" value="1"/>
</dbReference>
<evidence type="ECO:0000256" key="4">
    <source>
        <dbReference type="ARBA" id="ARBA00022475"/>
    </source>
</evidence>
<proteinExistence type="inferred from homology"/>
<keyword evidence="9 14" id="KW-0560">Oxidoreductase</keyword>
<reference evidence="16" key="1">
    <citation type="submission" date="2022-05" db="EMBL/GenBank/DDBJ databases">
        <title>Impact of host demography and evolutionary history on endosymbiont molecular evolution: a test in carpenter ants (Genus Camponotus) and their Blochmannia endosymbionts.</title>
        <authorList>
            <person name="Manthey J.D."/>
            <person name="Giron J.C."/>
            <person name="Hruska J.P."/>
        </authorList>
    </citation>
    <scope>NUCLEOTIDE SEQUENCE</scope>
    <source>
        <strain evidence="16">C-006</strain>
    </source>
</reference>
<evidence type="ECO:0000313" key="17">
    <source>
        <dbReference type="Proteomes" id="UP001056834"/>
    </source>
</evidence>
<sequence>MLLFLRNCSKIRKYWFLLILTIITLELTALYLQHISIFIPCILCIYQRCALGGIGIAGIIAIISPKIYIIRMLAVCIWIYSAWKGFLLAKEQINIQSNPSPFLTCDLFVQFPNWIPLNKWWPNVFEGQGDCATNTQHFLFLEISQWMIIIFTSYLLISILIFLSHILHTKKRKNPLL</sequence>
<evidence type="ECO:0000256" key="6">
    <source>
        <dbReference type="ARBA" id="ARBA00022692"/>
    </source>
</evidence>
<dbReference type="InterPro" id="IPR023380">
    <property type="entry name" value="DsbB-like_sf"/>
</dbReference>
<dbReference type="InterPro" id="IPR003752">
    <property type="entry name" value="DiS_bond_form_DsbB/BdbC"/>
</dbReference>
<feature type="transmembrane region" description="Helical" evidence="15">
    <location>
        <begin position="14"/>
        <end position="31"/>
    </location>
</feature>
<comment type="similarity">
    <text evidence="2 14">Belongs to the DsbB family.</text>
</comment>
<dbReference type="InterPro" id="IPR050183">
    <property type="entry name" value="DsbB"/>
</dbReference>
<accession>A0ABY4SUC0</accession>
<keyword evidence="10 14" id="KW-0472">Membrane</keyword>
<dbReference type="EMBL" id="CP097762">
    <property type="protein sequence ID" value="URJ24937.1"/>
    <property type="molecule type" value="Genomic_DNA"/>
</dbReference>
<evidence type="ECO:0000256" key="8">
    <source>
        <dbReference type="ARBA" id="ARBA00022989"/>
    </source>
</evidence>
<evidence type="ECO:0000313" key="16">
    <source>
        <dbReference type="EMBL" id="URJ24937.1"/>
    </source>
</evidence>
<dbReference type="PANTHER" id="PTHR36570">
    <property type="entry name" value="DISULFIDE BOND FORMATION PROTEIN B"/>
    <property type="match status" value="1"/>
</dbReference>
<evidence type="ECO:0000256" key="5">
    <source>
        <dbReference type="ARBA" id="ARBA00022519"/>
    </source>
</evidence>
<keyword evidence="11 14" id="KW-1015">Disulfide bond</keyword>
<keyword evidence="13 14" id="KW-0676">Redox-active center</keyword>
<evidence type="ECO:0000256" key="7">
    <source>
        <dbReference type="ARBA" id="ARBA00022982"/>
    </source>
</evidence>
<keyword evidence="4 14" id="KW-1003">Cell membrane</keyword>
<evidence type="ECO:0000256" key="2">
    <source>
        <dbReference type="ARBA" id="ARBA00008823"/>
    </source>
</evidence>
<organism evidence="16 17">
    <name type="scientific">Candidatus Blochmannia ocreatus</name>
    <name type="common">nom. nud.</name>
    <dbReference type="NCBI Taxonomy" id="251538"/>
    <lineage>
        <taxon>Bacteria</taxon>
        <taxon>Pseudomonadati</taxon>
        <taxon>Pseudomonadota</taxon>
        <taxon>Gammaproteobacteria</taxon>
        <taxon>Enterobacterales</taxon>
        <taxon>Enterobacteriaceae</taxon>
        <taxon>ant endosymbionts</taxon>
        <taxon>Candidatus Blochmanniella</taxon>
    </lineage>
</organism>
<evidence type="ECO:0000256" key="11">
    <source>
        <dbReference type="ARBA" id="ARBA00023157"/>
    </source>
</evidence>
<keyword evidence="17" id="KW-1185">Reference proteome</keyword>
<evidence type="ECO:0000256" key="14">
    <source>
        <dbReference type="HAMAP-Rule" id="MF_00286"/>
    </source>
</evidence>
<comment type="function">
    <text evidence="14">Required for disulfide bond formation in some periplasmic proteins. Acts by oxidizing the DsbA protein.</text>
</comment>
<dbReference type="Proteomes" id="UP001056834">
    <property type="component" value="Chromosome"/>
</dbReference>
<evidence type="ECO:0000256" key="9">
    <source>
        <dbReference type="ARBA" id="ARBA00023002"/>
    </source>
</evidence>
<comment type="subcellular location">
    <subcellularLocation>
        <location evidence="1">Cell inner membrane</location>
        <topology evidence="1">Multi-pass membrane protein</topology>
    </subcellularLocation>
    <subcellularLocation>
        <location evidence="14">Cell membrane</location>
        <topology evidence="14">Multi-pass membrane protein</topology>
    </subcellularLocation>
</comment>
<feature type="topological domain" description="Periplasmic" evidence="14">
    <location>
        <begin position="32"/>
        <end position="49"/>
    </location>
</feature>
<dbReference type="InterPro" id="IPR022920">
    <property type="entry name" value="Disulphide_bond_form_DsbB"/>
</dbReference>
<dbReference type="Pfam" id="PF02600">
    <property type="entry name" value="DsbB"/>
    <property type="match status" value="1"/>
</dbReference>